<keyword evidence="3 13" id="KW-0418">Kinase</keyword>
<dbReference type="RefSeq" id="WP_004416348.1">
    <property type="nucleotide sequence ID" value="NZ_JAPFAQ010000001.1"/>
</dbReference>
<comment type="catalytic activity">
    <reaction evidence="7">
        <text>L-seryl-[protein] + ATP = O-phospho-L-seryl-[protein] + ADP + H(+)</text>
        <dbReference type="Rhea" id="RHEA:17989"/>
        <dbReference type="Rhea" id="RHEA-COMP:9863"/>
        <dbReference type="Rhea" id="RHEA-COMP:11604"/>
        <dbReference type="ChEBI" id="CHEBI:15378"/>
        <dbReference type="ChEBI" id="CHEBI:29999"/>
        <dbReference type="ChEBI" id="CHEBI:30616"/>
        <dbReference type="ChEBI" id="CHEBI:83421"/>
        <dbReference type="ChEBI" id="CHEBI:456216"/>
        <dbReference type="EC" id="2.7.12.2"/>
    </reaction>
</comment>
<evidence type="ECO:0000256" key="5">
    <source>
        <dbReference type="ARBA" id="ARBA00038035"/>
    </source>
</evidence>
<dbReference type="SMART" id="SM00220">
    <property type="entry name" value="S_TKc"/>
    <property type="match status" value="1"/>
</dbReference>
<sequence length="334" mass="37391">MLKRLDKYDNVNKHFEDFVLIGSGGYGEVYSATFKKTGKRMAIKILTVFDATKKEVNQIRFKNECNVLKTINSKNVVRMIGYYVSENESYYAMELIKGINLRSLISKYKKIPVEEAVRIAREICEGLADIHLANVIHRDLKPSNILIESETNTVKLIDFGISLSDDSLRVTADNKTVGSVQYLAPEIPTRSQTASIQSDIYAFGMILYEMLAGHPVYQGIDAQAVLLLQINGEIPPLEGVGKTIPQAVENIIIRCTAKNPSDRYKNCVEIISDLNHCLQPQAALEKRLDLSNKVVSKKRKISKSLTIALITLGSIAAVGLLIYLIIFLVDYFKK</sequence>
<dbReference type="PROSITE" id="PS00107">
    <property type="entry name" value="PROTEIN_KINASE_ATP"/>
    <property type="match status" value="1"/>
</dbReference>
<dbReference type="Gene3D" id="1.10.510.10">
    <property type="entry name" value="Transferase(Phosphotransferase) domain 1"/>
    <property type="match status" value="1"/>
</dbReference>
<gene>
    <name evidence="13" type="ORF">DCBHLPFO_00075</name>
</gene>
<dbReference type="SUPFAM" id="SSF56112">
    <property type="entry name" value="Protein kinase-like (PK-like)"/>
    <property type="match status" value="1"/>
</dbReference>
<proteinExistence type="inferred from homology"/>
<comment type="similarity">
    <text evidence="5">Belongs to the protein kinase superfamily. STE Ser/Thr protein kinase family. MAP kinase kinase subfamily.</text>
</comment>
<dbReference type="InterPro" id="IPR008271">
    <property type="entry name" value="Ser/Thr_kinase_AS"/>
</dbReference>
<dbReference type="GO" id="GO:0005524">
    <property type="term" value="F:ATP binding"/>
    <property type="evidence" value="ECO:0007669"/>
    <property type="project" value="UniProtKB-UniRule"/>
</dbReference>
<keyword evidence="13" id="KW-0723">Serine/threonine-protein kinase</keyword>
<keyword evidence="11" id="KW-0812">Transmembrane</keyword>
<dbReference type="InterPro" id="IPR011009">
    <property type="entry name" value="Kinase-like_dom_sf"/>
</dbReference>
<dbReference type="EC" id="2.7.12.2" evidence="6"/>
<evidence type="ECO:0000256" key="10">
    <source>
        <dbReference type="PROSITE-ProRule" id="PRU10141"/>
    </source>
</evidence>
<keyword evidence="2 10" id="KW-0547">Nucleotide-binding</keyword>
<feature type="binding site" evidence="10">
    <location>
        <position position="44"/>
    </location>
    <ligand>
        <name>ATP</name>
        <dbReference type="ChEBI" id="CHEBI:30616"/>
    </ligand>
</feature>
<organism evidence="13 14">
    <name type="scientific">Mycoplasmopsis arginini</name>
    <name type="common">Mycoplasma arginini</name>
    <dbReference type="NCBI Taxonomy" id="2094"/>
    <lineage>
        <taxon>Bacteria</taxon>
        <taxon>Bacillati</taxon>
        <taxon>Mycoplasmatota</taxon>
        <taxon>Mycoplasmoidales</taxon>
        <taxon>Metamycoplasmataceae</taxon>
        <taxon>Mycoplasmopsis</taxon>
    </lineage>
</organism>
<evidence type="ECO:0000313" key="13">
    <source>
        <dbReference type="EMBL" id="MDI3349302.1"/>
    </source>
</evidence>
<keyword evidence="1" id="KW-0808">Transferase</keyword>
<dbReference type="PANTHER" id="PTHR48013">
    <property type="entry name" value="DUAL SPECIFICITY MITOGEN-ACTIVATED PROTEIN KINASE KINASE 5-RELATED"/>
    <property type="match status" value="1"/>
</dbReference>
<evidence type="ECO:0000313" key="14">
    <source>
        <dbReference type="Proteomes" id="UP001162175"/>
    </source>
</evidence>
<keyword evidence="11" id="KW-0472">Membrane</keyword>
<evidence type="ECO:0000259" key="12">
    <source>
        <dbReference type="PROSITE" id="PS50011"/>
    </source>
</evidence>
<keyword evidence="11" id="KW-1133">Transmembrane helix</keyword>
<feature type="transmembrane region" description="Helical" evidence="11">
    <location>
        <begin position="305"/>
        <end position="329"/>
    </location>
</feature>
<dbReference type="PIRSF" id="PIRSF000654">
    <property type="entry name" value="Integrin-linked_kinase"/>
    <property type="match status" value="1"/>
</dbReference>
<protein>
    <recommendedName>
        <fullName evidence="6">mitogen-activated protein kinase kinase</fullName>
        <ecNumber evidence="6">2.7.12.2</ecNumber>
    </recommendedName>
</protein>
<evidence type="ECO:0000256" key="6">
    <source>
        <dbReference type="ARBA" id="ARBA00038999"/>
    </source>
</evidence>
<dbReference type="PANTHER" id="PTHR48013:SF9">
    <property type="entry name" value="DUAL SPECIFICITY MITOGEN-ACTIVATED PROTEIN KINASE KINASE 5"/>
    <property type="match status" value="1"/>
</dbReference>
<comment type="caution">
    <text evidence="13">The sequence shown here is derived from an EMBL/GenBank/DDBJ whole genome shotgun (WGS) entry which is preliminary data.</text>
</comment>
<dbReference type="GO" id="GO:0004674">
    <property type="term" value="F:protein serine/threonine kinase activity"/>
    <property type="evidence" value="ECO:0007669"/>
    <property type="project" value="UniProtKB-KW"/>
</dbReference>
<dbReference type="PROSITE" id="PS00108">
    <property type="entry name" value="PROTEIN_KINASE_ST"/>
    <property type="match status" value="1"/>
</dbReference>
<evidence type="ECO:0000256" key="11">
    <source>
        <dbReference type="SAM" id="Phobius"/>
    </source>
</evidence>
<feature type="domain" description="Protein kinase" evidence="12">
    <location>
        <begin position="15"/>
        <end position="279"/>
    </location>
</feature>
<dbReference type="CDD" id="cd14014">
    <property type="entry name" value="STKc_PknB_like"/>
    <property type="match status" value="1"/>
</dbReference>
<dbReference type="InterPro" id="IPR017441">
    <property type="entry name" value="Protein_kinase_ATP_BS"/>
</dbReference>
<dbReference type="EMBL" id="JAPFAR010000001">
    <property type="protein sequence ID" value="MDI3349302.1"/>
    <property type="molecule type" value="Genomic_DNA"/>
</dbReference>
<accession>A0AA43R0K8</accession>
<evidence type="ECO:0000256" key="7">
    <source>
        <dbReference type="ARBA" id="ARBA00049014"/>
    </source>
</evidence>
<keyword evidence="4 10" id="KW-0067">ATP-binding</keyword>
<evidence type="ECO:0000256" key="9">
    <source>
        <dbReference type="ARBA" id="ARBA00051693"/>
    </source>
</evidence>
<name>A0AA43R0K8_MYCAR</name>
<reference evidence="13" key="1">
    <citation type="submission" date="2022-11" db="EMBL/GenBank/DDBJ databases">
        <title>Draft genome of Mycoplasma arginini isolated from fly.</title>
        <authorList>
            <person name="Severgnini M."/>
            <person name="Gioia G."/>
            <person name="Cremonesi P."/>
            <person name="Moroni P."/>
            <person name="Addis M.F."/>
            <person name="Castiglioni B."/>
        </authorList>
    </citation>
    <scope>NUCLEOTIDE SEQUENCE</scope>
    <source>
        <strain evidence="13">QMP CG1-1632</strain>
    </source>
</reference>
<dbReference type="Proteomes" id="UP001162175">
    <property type="component" value="Unassembled WGS sequence"/>
</dbReference>
<comment type="catalytic activity">
    <reaction evidence="8">
        <text>L-threonyl-[protein] + ATP = O-phospho-L-threonyl-[protein] + ADP + H(+)</text>
        <dbReference type="Rhea" id="RHEA:46608"/>
        <dbReference type="Rhea" id="RHEA-COMP:11060"/>
        <dbReference type="Rhea" id="RHEA-COMP:11605"/>
        <dbReference type="ChEBI" id="CHEBI:15378"/>
        <dbReference type="ChEBI" id="CHEBI:30013"/>
        <dbReference type="ChEBI" id="CHEBI:30616"/>
        <dbReference type="ChEBI" id="CHEBI:61977"/>
        <dbReference type="ChEBI" id="CHEBI:456216"/>
        <dbReference type="EC" id="2.7.12.2"/>
    </reaction>
</comment>
<evidence type="ECO:0000256" key="4">
    <source>
        <dbReference type="ARBA" id="ARBA00022840"/>
    </source>
</evidence>
<evidence type="ECO:0000256" key="8">
    <source>
        <dbReference type="ARBA" id="ARBA00049299"/>
    </source>
</evidence>
<evidence type="ECO:0000256" key="1">
    <source>
        <dbReference type="ARBA" id="ARBA00022679"/>
    </source>
</evidence>
<dbReference type="Pfam" id="PF00069">
    <property type="entry name" value="Pkinase"/>
    <property type="match status" value="1"/>
</dbReference>
<dbReference type="PROSITE" id="PS50011">
    <property type="entry name" value="PROTEIN_KINASE_DOM"/>
    <property type="match status" value="1"/>
</dbReference>
<evidence type="ECO:0000256" key="2">
    <source>
        <dbReference type="ARBA" id="ARBA00022741"/>
    </source>
</evidence>
<evidence type="ECO:0000256" key="3">
    <source>
        <dbReference type="ARBA" id="ARBA00022777"/>
    </source>
</evidence>
<dbReference type="InterPro" id="IPR000719">
    <property type="entry name" value="Prot_kinase_dom"/>
</dbReference>
<dbReference type="AlphaFoldDB" id="A0AA43R0K8"/>
<comment type="catalytic activity">
    <reaction evidence="9">
        <text>L-tyrosyl-[protein] + ATP = O-phospho-L-tyrosyl-[protein] + ADP + H(+)</text>
        <dbReference type="Rhea" id="RHEA:10596"/>
        <dbReference type="Rhea" id="RHEA-COMP:10136"/>
        <dbReference type="Rhea" id="RHEA-COMP:20101"/>
        <dbReference type="ChEBI" id="CHEBI:15378"/>
        <dbReference type="ChEBI" id="CHEBI:30616"/>
        <dbReference type="ChEBI" id="CHEBI:46858"/>
        <dbReference type="ChEBI" id="CHEBI:61978"/>
        <dbReference type="ChEBI" id="CHEBI:456216"/>
        <dbReference type="EC" id="2.7.12.2"/>
    </reaction>
</comment>